<dbReference type="EMBL" id="LSRX01000218">
    <property type="protein sequence ID" value="OLQ04132.1"/>
    <property type="molecule type" value="Genomic_DNA"/>
</dbReference>
<gene>
    <name evidence="2" type="ORF">AK812_SmicGene12849</name>
</gene>
<dbReference type="OrthoDB" id="408967at2759"/>
<organism evidence="2 3">
    <name type="scientific">Symbiodinium microadriaticum</name>
    <name type="common">Dinoflagellate</name>
    <name type="synonym">Zooxanthella microadriatica</name>
    <dbReference type="NCBI Taxonomy" id="2951"/>
    <lineage>
        <taxon>Eukaryota</taxon>
        <taxon>Sar</taxon>
        <taxon>Alveolata</taxon>
        <taxon>Dinophyceae</taxon>
        <taxon>Suessiales</taxon>
        <taxon>Symbiodiniaceae</taxon>
        <taxon>Symbiodinium</taxon>
    </lineage>
</organism>
<feature type="compositionally biased region" description="Basic and acidic residues" evidence="1">
    <location>
        <begin position="34"/>
        <end position="45"/>
    </location>
</feature>
<name>A0A1Q9E9P1_SYMMI</name>
<evidence type="ECO:0000313" key="2">
    <source>
        <dbReference type="EMBL" id="OLQ04132.1"/>
    </source>
</evidence>
<accession>A0A1Q9E9P1</accession>
<reference evidence="2 3" key="1">
    <citation type="submission" date="2016-02" db="EMBL/GenBank/DDBJ databases">
        <title>Genome analysis of coral dinoflagellate symbionts highlights evolutionary adaptations to a symbiotic lifestyle.</title>
        <authorList>
            <person name="Aranda M."/>
            <person name="Li Y."/>
            <person name="Liew Y.J."/>
            <person name="Baumgarten S."/>
            <person name="Simakov O."/>
            <person name="Wilson M."/>
            <person name="Piel J."/>
            <person name="Ashoor H."/>
            <person name="Bougouffa S."/>
            <person name="Bajic V.B."/>
            <person name="Ryu T."/>
            <person name="Ravasi T."/>
            <person name="Bayer T."/>
            <person name="Micklem G."/>
            <person name="Kim H."/>
            <person name="Bhak J."/>
            <person name="Lajeunesse T.C."/>
            <person name="Voolstra C.R."/>
        </authorList>
    </citation>
    <scope>NUCLEOTIDE SEQUENCE [LARGE SCALE GENOMIC DNA]</scope>
    <source>
        <strain evidence="2 3">CCMP2467</strain>
    </source>
</reference>
<comment type="caution">
    <text evidence="2">The sequence shown here is derived from an EMBL/GenBank/DDBJ whole genome shotgun (WGS) entry which is preliminary data.</text>
</comment>
<dbReference type="AlphaFoldDB" id="A0A1Q9E9P1"/>
<dbReference type="Proteomes" id="UP000186817">
    <property type="component" value="Unassembled WGS sequence"/>
</dbReference>
<protein>
    <submittedName>
        <fullName evidence="2">Uncharacterized protein</fullName>
    </submittedName>
</protein>
<sequence>MTIDTVSQKEPGFFDTYMPSGGGGNRGPPGTAASERDLEERDTKAPKRGWGGAHKQNTWAQDDNTEGEALKACFVQLQRLMLRHEDAINLLRIETSCVTSSFARASSTRVANLTTDEIDKLKALRWYDDSTTTWSCLRWNPEAKKLQRDEEKPGIKASETLTSLDHMLPVAPQQHTVARFHPTRPLPQELSGETVTFFMQFGTHNDDHAEKLGSCMDKLSGLAVTQRMGMRVKPDRLRRSTLAVQIAAAYLD</sequence>
<evidence type="ECO:0000313" key="3">
    <source>
        <dbReference type="Proteomes" id="UP000186817"/>
    </source>
</evidence>
<feature type="region of interest" description="Disordered" evidence="1">
    <location>
        <begin position="1"/>
        <end position="59"/>
    </location>
</feature>
<keyword evidence="3" id="KW-1185">Reference proteome</keyword>
<proteinExistence type="predicted"/>
<evidence type="ECO:0000256" key="1">
    <source>
        <dbReference type="SAM" id="MobiDB-lite"/>
    </source>
</evidence>